<accession>A0A4Q7ZBJ2</accession>
<gene>
    <name evidence="2" type="ORF">EV700_0956</name>
</gene>
<evidence type="ECO:0000313" key="3">
    <source>
        <dbReference type="Proteomes" id="UP000292423"/>
    </source>
</evidence>
<dbReference type="Proteomes" id="UP000292423">
    <property type="component" value="Unassembled WGS sequence"/>
</dbReference>
<dbReference type="InterPro" id="IPR012312">
    <property type="entry name" value="Hemerythrin-like"/>
</dbReference>
<comment type="caution">
    <text evidence="2">The sequence shown here is derived from an EMBL/GenBank/DDBJ whole genome shotgun (WGS) entry which is preliminary data.</text>
</comment>
<name>A0A4Q7ZBJ2_9GAMM</name>
<proteinExistence type="predicted"/>
<dbReference type="InterPro" id="IPR045808">
    <property type="entry name" value="Hr_FBXL5"/>
</dbReference>
<dbReference type="Gene3D" id="1.20.120.520">
    <property type="entry name" value="nmb1532 protein domain like"/>
    <property type="match status" value="1"/>
</dbReference>
<dbReference type="GO" id="GO:0006879">
    <property type="term" value="P:intracellular iron ion homeostasis"/>
    <property type="evidence" value="ECO:0007669"/>
    <property type="project" value="InterPro"/>
</dbReference>
<protein>
    <submittedName>
        <fullName evidence="2">Hemerythrin HHE cation binding domain-containing protein</fullName>
    </submittedName>
</protein>
<reference evidence="2 3" key="1">
    <citation type="submission" date="2019-02" db="EMBL/GenBank/DDBJ databases">
        <title>Genomic Encyclopedia of Type Strains, Phase IV (KMG-IV): sequencing the most valuable type-strain genomes for metagenomic binning, comparative biology and taxonomic classification.</title>
        <authorList>
            <person name="Goeker M."/>
        </authorList>
    </citation>
    <scope>NUCLEOTIDE SEQUENCE [LARGE SCALE GENOMIC DNA]</scope>
    <source>
        <strain evidence="2 3">DSM 105135</strain>
    </source>
</reference>
<sequence>MSAPRFDIYRFIHKGLRAYLAETLLQVGRVDFEVYADLHRTMAELDGLLDFCESHLHHENTFIHPAMQAAVPGSADSMDAHHREHMTLIWELRELADRARACEPGAREGVLAALYRKLALFVADNLAHMDEEESRNNALLWRHYSDAQIIGIHDRLVASIPPEENAVAMQWMLTAFNPSERHRLLDSVRQEAPRPVLDGLLALARGVLPAPDWQKLQLAMGV</sequence>
<dbReference type="CDD" id="cd12109">
    <property type="entry name" value="Hr_FBXL5"/>
    <property type="match status" value="1"/>
</dbReference>
<dbReference type="AlphaFoldDB" id="A0A4Q7ZBJ2"/>
<feature type="domain" description="Hemerythrin-like" evidence="1">
    <location>
        <begin position="9"/>
        <end position="134"/>
    </location>
</feature>
<dbReference type="OrthoDB" id="5654170at2"/>
<dbReference type="RefSeq" id="WP_130411202.1">
    <property type="nucleotide sequence ID" value="NZ_SHKX01000010.1"/>
</dbReference>
<evidence type="ECO:0000313" key="2">
    <source>
        <dbReference type="EMBL" id="RZU47987.1"/>
    </source>
</evidence>
<organism evidence="2 3">
    <name type="scientific">Fluviicoccus keumensis</name>
    <dbReference type="NCBI Taxonomy" id="1435465"/>
    <lineage>
        <taxon>Bacteria</taxon>
        <taxon>Pseudomonadati</taxon>
        <taxon>Pseudomonadota</taxon>
        <taxon>Gammaproteobacteria</taxon>
        <taxon>Moraxellales</taxon>
        <taxon>Moraxellaceae</taxon>
        <taxon>Fluviicoccus</taxon>
    </lineage>
</organism>
<keyword evidence="3" id="KW-1185">Reference proteome</keyword>
<evidence type="ECO:0000259" key="1">
    <source>
        <dbReference type="Pfam" id="PF01814"/>
    </source>
</evidence>
<dbReference type="EMBL" id="SHKX01000010">
    <property type="protein sequence ID" value="RZU47987.1"/>
    <property type="molecule type" value="Genomic_DNA"/>
</dbReference>
<dbReference type="Pfam" id="PF01814">
    <property type="entry name" value="Hemerythrin"/>
    <property type="match status" value="1"/>
</dbReference>